<feature type="signal peptide" evidence="1">
    <location>
        <begin position="1"/>
        <end position="22"/>
    </location>
</feature>
<sequence>MLFNKSALVALITFLGPSIVAASTFNCTEGVERCLSDHADDPNAPTYCPHEFESCFACNTQEDDCHAHGGTDCVYQAQLCYFEAIDLGTIHAWYACDGAWLTCFSQATTPKEQGYCNDVMFHCKRCEQDKNLCFQAPDANGPYCTSQWSTCFKAAMLDA</sequence>
<gene>
    <name evidence="2" type="ORF">UCRNP2_6523</name>
</gene>
<proteinExistence type="predicted"/>
<dbReference type="AlphaFoldDB" id="R1GL58"/>
<feature type="chain" id="PRO_5004349277" evidence="1">
    <location>
        <begin position="23"/>
        <end position="159"/>
    </location>
</feature>
<evidence type="ECO:0000256" key="1">
    <source>
        <dbReference type="SAM" id="SignalP"/>
    </source>
</evidence>
<dbReference type="HOGENOM" id="CLU_1660474_0_0_1"/>
<protein>
    <submittedName>
        <fullName evidence="2">Uncharacterized protein</fullName>
    </submittedName>
</protein>
<name>R1GL58_BOTPV</name>
<evidence type="ECO:0000313" key="2">
    <source>
        <dbReference type="EMBL" id="EOD46739.1"/>
    </source>
</evidence>
<evidence type="ECO:0000313" key="3">
    <source>
        <dbReference type="Proteomes" id="UP000013521"/>
    </source>
</evidence>
<accession>R1GL58</accession>
<dbReference type="Proteomes" id="UP000013521">
    <property type="component" value="Unassembled WGS sequence"/>
</dbReference>
<keyword evidence="1" id="KW-0732">Signal</keyword>
<dbReference type="EMBL" id="KB916404">
    <property type="protein sequence ID" value="EOD46739.1"/>
    <property type="molecule type" value="Genomic_DNA"/>
</dbReference>
<dbReference type="KEGG" id="npa:UCRNP2_6523"/>
<reference evidence="3" key="1">
    <citation type="journal article" date="2013" name="Genome Announc.">
        <title>Draft genome sequence of Neofusicoccum parvum isolate UCR-NP2, a fungal vascular pathogen associated with grapevine cankers.</title>
        <authorList>
            <person name="Blanco-Ulate B."/>
            <person name="Rolshausen P."/>
            <person name="Cantu D."/>
        </authorList>
    </citation>
    <scope>NUCLEOTIDE SEQUENCE [LARGE SCALE GENOMIC DNA]</scope>
    <source>
        <strain evidence="3">UCR-NP2</strain>
    </source>
</reference>
<organism evidence="2 3">
    <name type="scientific">Botryosphaeria parva (strain UCR-NP2)</name>
    <name type="common">Grapevine canker fungus</name>
    <name type="synonym">Neofusicoccum parvum</name>
    <dbReference type="NCBI Taxonomy" id="1287680"/>
    <lineage>
        <taxon>Eukaryota</taxon>
        <taxon>Fungi</taxon>
        <taxon>Dikarya</taxon>
        <taxon>Ascomycota</taxon>
        <taxon>Pezizomycotina</taxon>
        <taxon>Dothideomycetes</taxon>
        <taxon>Dothideomycetes incertae sedis</taxon>
        <taxon>Botryosphaeriales</taxon>
        <taxon>Botryosphaeriaceae</taxon>
        <taxon>Neofusicoccum</taxon>
    </lineage>
</organism>